<organism evidence="3 4">
    <name type="scientific">Xylanibacter ruminicola</name>
    <name type="common">Prevotella ruminicola</name>
    <dbReference type="NCBI Taxonomy" id="839"/>
    <lineage>
        <taxon>Bacteria</taxon>
        <taxon>Pseudomonadati</taxon>
        <taxon>Bacteroidota</taxon>
        <taxon>Bacteroidia</taxon>
        <taxon>Bacteroidales</taxon>
        <taxon>Prevotellaceae</taxon>
        <taxon>Xylanibacter</taxon>
    </lineage>
</organism>
<protein>
    <submittedName>
        <fullName evidence="3">WYL domain-containing protein</fullName>
    </submittedName>
</protein>
<dbReference type="Pfam" id="PF13280">
    <property type="entry name" value="WYL"/>
    <property type="match status" value="1"/>
</dbReference>
<dbReference type="Pfam" id="PF25583">
    <property type="entry name" value="WCX"/>
    <property type="match status" value="1"/>
</dbReference>
<dbReference type="InterPro" id="IPR026881">
    <property type="entry name" value="WYL_dom"/>
</dbReference>
<feature type="domain" description="WYL" evidence="1">
    <location>
        <begin position="160"/>
        <end position="226"/>
    </location>
</feature>
<evidence type="ECO:0000259" key="2">
    <source>
        <dbReference type="Pfam" id="PF25583"/>
    </source>
</evidence>
<evidence type="ECO:0000259" key="1">
    <source>
        <dbReference type="Pfam" id="PF13280"/>
    </source>
</evidence>
<feature type="domain" description="WCX" evidence="2">
    <location>
        <begin position="258"/>
        <end position="335"/>
    </location>
</feature>
<proteinExistence type="predicted"/>
<accession>A0A9D5S8T7</accession>
<dbReference type="AlphaFoldDB" id="A0A9D5S8T7"/>
<sequence length="341" mass="40546">MKKLKSSLFFDMAKYKKTLMRDGQDKFARLMRLDQLLRMPDGCTLKEILTDPQVDIISERLLRDNLKELEEKYGAVFETCMYRGRERLWRYKDTGFSIMQQASKDMEIIRHSLENLNLFKGDPRYDMIRFYLMGLQKGFSETGLSFMTFDNNNEVVGLDHVEPILEAITHKYPLKMSYKPFNKDEFAVNIHPYHLRQYNRRWYVFAYSEDKKEIQNYPLDRITKLEHLGKPYIETDVDFEEYFDDIVGVTNYKNSSIERVVLKVSNKSIDYIRTKPLHGTQTELKELGTMDQTFIQLKLKINIELEMLLLSYGDAIEIIEPSWLRVKFAEITKKMSDNYKV</sequence>
<comment type="caution">
    <text evidence="3">The sequence shown here is derived from an EMBL/GenBank/DDBJ whole genome shotgun (WGS) entry which is preliminary data.</text>
</comment>
<dbReference type="PROSITE" id="PS52050">
    <property type="entry name" value="WYL"/>
    <property type="match status" value="1"/>
</dbReference>
<evidence type="ECO:0000313" key="4">
    <source>
        <dbReference type="Proteomes" id="UP000806522"/>
    </source>
</evidence>
<dbReference type="EMBL" id="SUYC01000013">
    <property type="protein sequence ID" value="MBE6271504.1"/>
    <property type="molecule type" value="Genomic_DNA"/>
</dbReference>
<dbReference type="PANTHER" id="PTHR34580">
    <property type="match status" value="1"/>
</dbReference>
<dbReference type="PANTHER" id="PTHR34580:SF9">
    <property type="entry name" value="SLL5097 PROTEIN"/>
    <property type="match status" value="1"/>
</dbReference>
<dbReference type="InterPro" id="IPR051534">
    <property type="entry name" value="CBASS_pafABC_assoc_protein"/>
</dbReference>
<dbReference type="Proteomes" id="UP000806522">
    <property type="component" value="Unassembled WGS sequence"/>
</dbReference>
<reference evidence="3" key="1">
    <citation type="submission" date="2019-04" db="EMBL/GenBank/DDBJ databases">
        <title>Evolution of Biomass-Degrading Anaerobic Consortia Revealed by Metagenomics.</title>
        <authorList>
            <person name="Peng X."/>
        </authorList>
    </citation>
    <scope>NUCLEOTIDE SEQUENCE</scope>
    <source>
        <strain evidence="3">SIG140</strain>
    </source>
</reference>
<name>A0A9D5S8T7_XYLRU</name>
<dbReference type="InterPro" id="IPR057727">
    <property type="entry name" value="WCX_dom"/>
</dbReference>
<evidence type="ECO:0000313" key="3">
    <source>
        <dbReference type="EMBL" id="MBE6271504.1"/>
    </source>
</evidence>
<gene>
    <name evidence="3" type="ORF">E7101_11230</name>
</gene>